<reference evidence="11" key="1">
    <citation type="journal article" date="2014" name="Genome Biol. Evol.">
        <title>Ascidian mitogenomics: comparison of evolutionary rates in closely related taxa provides evidence of ongoing speciation events.</title>
        <authorList>
            <person name="Griggio F."/>
            <person name="Voskoboynik A."/>
            <person name="Iannelli F."/>
            <person name="Justy F."/>
            <person name="Tilak M.K."/>
            <person name="Turon X."/>
            <person name="Pesole G."/>
            <person name="Douzery E.J."/>
            <person name="Mastrototaro F."/>
            <person name="Gissi C."/>
        </authorList>
    </citation>
    <scope>NUCLEOTIDE SEQUENCE</scope>
    <source>
        <tissue evidence="11">Colony</tissue>
    </source>
</reference>
<geneLocation type="mitochondrion" evidence="11"/>
<evidence type="ECO:0000313" key="11">
    <source>
        <dbReference type="EMBL" id="CCO25737.1"/>
    </source>
</evidence>
<feature type="transmembrane region" description="Helical" evidence="9">
    <location>
        <begin position="238"/>
        <end position="258"/>
    </location>
</feature>
<dbReference type="GO" id="GO:0016020">
    <property type="term" value="C:membrane"/>
    <property type="evidence" value="ECO:0007669"/>
    <property type="project" value="UniProtKB-SubCell"/>
</dbReference>
<comment type="subcellular location">
    <subcellularLocation>
        <location evidence="1">Membrane</location>
        <topology evidence="1">Multi-pass membrane protein</topology>
    </subcellularLocation>
</comment>
<dbReference type="SUPFAM" id="SSF81452">
    <property type="entry name" value="Cytochrome c oxidase subunit III-like"/>
    <property type="match status" value="1"/>
</dbReference>
<evidence type="ECO:0000256" key="3">
    <source>
        <dbReference type="ARBA" id="ARBA00015944"/>
    </source>
</evidence>
<evidence type="ECO:0000256" key="1">
    <source>
        <dbReference type="ARBA" id="ARBA00004141"/>
    </source>
</evidence>
<dbReference type="AlphaFoldDB" id="A0A024GX59"/>
<evidence type="ECO:0000256" key="9">
    <source>
        <dbReference type="SAM" id="Phobius"/>
    </source>
</evidence>
<evidence type="ECO:0000259" key="10">
    <source>
        <dbReference type="PROSITE" id="PS50253"/>
    </source>
</evidence>
<dbReference type="InterPro" id="IPR024791">
    <property type="entry name" value="Cyt_c/ubiquinol_Oxase_su3"/>
</dbReference>
<dbReference type="EMBL" id="HF548555">
    <property type="protein sequence ID" value="CCO25737.1"/>
    <property type="molecule type" value="Genomic_DNA"/>
</dbReference>
<dbReference type="GO" id="GO:0005739">
    <property type="term" value="C:mitochondrion"/>
    <property type="evidence" value="ECO:0007669"/>
    <property type="project" value="TreeGrafter"/>
</dbReference>
<dbReference type="InterPro" id="IPR013833">
    <property type="entry name" value="Cyt_c_oxidase_su3_a-hlx"/>
</dbReference>
<dbReference type="PROSITE" id="PS50253">
    <property type="entry name" value="COX3"/>
    <property type="match status" value="1"/>
</dbReference>
<accession>A0A024GX59</accession>
<keyword evidence="5" id="KW-1278">Translocase</keyword>
<keyword evidence="4 8" id="KW-0812">Transmembrane</keyword>
<evidence type="ECO:0000256" key="5">
    <source>
        <dbReference type="ARBA" id="ARBA00022967"/>
    </source>
</evidence>
<dbReference type="InterPro" id="IPR000298">
    <property type="entry name" value="Cyt_c_oxidase-like_su3"/>
</dbReference>
<organism evidence="11">
    <name type="scientific">Aplidium tabarquensis</name>
    <dbReference type="NCBI Taxonomy" id="1256662"/>
    <lineage>
        <taxon>Eukaryota</taxon>
        <taxon>Metazoa</taxon>
        <taxon>Chordata</taxon>
        <taxon>Tunicata</taxon>
        <taxon>Ascidiacea</taxon>
        <taxon>Aplousobranchia</taxon>
        <taxon>Polyclinidae</taxon>
        <taxon>Aplidium</taxon>
    </lineage>
</organism>
<evidence type="ECO:0000256" key="2">
    <source>
        <dbReference type="ARBA" id="ARBA00010581"/>
    </source>
</evidence>
<feature type="transmembrane region" description="Helical" evidence="9">
    <location>
        <begin position="12"/>
        <end position="31"/>
    </location>
</feature>
<keyword evidence="6 9" id="KW-1133">Transmembrane helix</keyword>
<dbReference type="Gene3D" id="1.10.287.70">
    <property type="match status" value="1"/>
</dbReference>
<feature type="transmembrane region" description="Helical" evidence="9">
    <location>
        <begin position="121"/>
        <end position="145"/>
    </location>
</feature>
<feature type="transmembrane region" description="Helical" evidence="9">
    <location>
        <begin position="157"/>
        <end position="177"/>
    </location>
</feature>
<protein>
    <recommendedName>
        <fullName evidence="3 8">Cytochrome c oxidase subunit 3</fullName>
    </recommendedName>
</protein>
<feature type="transmembrane region" description="Helical" evidence="9">
    <location>
        <begin position="37"/>
        <end position="56"/>
    </location>
</feature>
<name>A0A024GX59_9ASCI</name>
<evidence type="ECO:0000256" key="8">
    <source>
        <dbReference type="RuleBase" id="RU003375"/>
    </source>
</evidence>
<dbReference type="Pfam" id="PF00510">
    <property type="entry name" value="COX3"/>
    <property type="match status" value="1"/>
</dbReference>
<proteinExistence type="inferred from homology"/>
<comment type="function">
    <text evidence="8">Component of the cytochrome c oxidase, the last enzyme in the mitochondrial electron transport chain which drives oxidative phosphorylation. The respiratory chain contains 3 multisubunit complexes succinate dehydrogenase (complex II, CII), ubiquinol-cytochrome c oxidoreductase (cytochrome b-c1 complex, complex III, CIII) and cytochrome c oxidase (complex IV, CIV), that cooperate to transfer electrons derived from NADH and succinate to molecular oxygen, creating an electrochemical gradient over the inner membrane that drives transmembrane transport and the ATP synthase. Cytochrome c oxidase is the component of the respiratory chain that catalyzes the reduction of oxygen to water. Electrons originating from reduced cytochrome c in the intermembrane space (IMS) are transferred via the dinuclear copper A center (CU(A)) of subunit 2 and heme A of subunit 1 to the active site in subunit 1, a binuclear center (BNC) formed by heme A3 and copper B (CU(B)). The BNC reduces molecular oxygen to 2 water molecules using 4 electrons from cytochrome c in the IMS and 4 protons from the mitochondrial matrix.</text>
</comment>
<comment type="similarity">
    <text evidence="2 8">Belongs to the cytochrome c oxidase subunit 3 family.</text>
</comment>
<dbReference type="GO" id="GO:0004129">
    <property type="term" value="F:cytochrome-c oxidase activity"/>
    <property type="evidence" value="ECO:0007669"/>
    <property type="project" value="InterPro"/>
</dbReference>
<dbReference type="InterPro" id="IPR035973">
    <property type="entry name" value="Cyt_c_oxidase_su3-like_sf"/>
</dbReference>
<dbReference type="PANTHER" id="PTHR11403">
    <property type="entry name" value="CYTOCHROME C OXIDASE SUBUNIT III"/>
    <property type="match status" value="1"/>
</dbReference>
<dbReference type="InterPro" id="IPR033945">
    <property type="entry name" value="Cyt_c_oxase_su3_dom"/>
</dbReference>
<dbReference type="Gene3D" id="1.20.120.80">
    <property type="entry name" value="Cytochrome c oxidase, subunit III, four-helix bundle"/>
    <property type="match status" value="1"/>
</dbReference>
<keyword evidence="8 11" id="KW-0496">Mitochondrion</keyword>
<dbReference type="PANTHER" id="PTHR11403:SF7">
    <property type="entry name" value="CYTOCHROME C OXIDASE SUBUNIT 3"/>
    <property type="match status" value="1"/>
</dbReference>
<dbReference type="CDD" id="cd01665">
    <property type="entry name" value="Cyt_c_Oxidase_III"/>
    <property type="match status" value="1"/>
</dbReference>
<feature type="transmembrane region" description="Helical" evidence="9">
    <location>
        <begin position="77"/>
        <end position="101"/>
    </location>
</feature>
<evidence type="ECO:0000256" key="6">
    <source>
        <dbReference type="ARBA" id="ARBA00022989"/>
    </source>
</evidence>
<sequence length="261" mass="31494">MHRTTPFHLVDNSPWPLFTAFVFFISFSNFVFFFKKIFYSFFICFFLFFLCGFFWWKDIIRESSYLGFHNIMVQKNLLKGMVWFISSEIFFFFGFFWTFFHSSLSNSVDLFFMWPPYGIEVLNPISVPLLNTVILLSSGITVTWAHYSLFSGSFQEMYFGLFFTIFLGFFFTLLQYLEYKNMFYMISDSVYGSIFFMATGFHGFHVLVGSFFLLVSLYRVFFGHFSHKQHVGFECSIWYWHFVDVVWIFLYISVYWWGSFF</sequence>
<dbReference type="GO" id="GO:0006123">
    <property type="term" value="P:mitochondrial electron transport, cytochrome c to oxygen"/>
    <property type="evidence" value="ECO:0007669"/>
    <property type="project" value="TreeGrafter"/>
</dbReference>
<keyword evidence="7 9" id="KW-0472">Membrane</keyword>
<feature type="domain" description="Heme-copper oxidase subunit III family profile" evidence="10">
    <location>
        <begin position="3"/>
        <end position="259"/>
    </location>
</feature>
<feature type="transmembrane region" description="Helical" evidence="9">
    <location>
        <begin position="189"/>
        <end position="217"/>
    </location>
</feature>
<gene>
    <name evidence="11" type="primary">cox3</name>
</gene>
<evidence type="ECO:0000256" key="7">
    <source>
        <dbReference type="ARBA" id="ARBA00023136"/>
    </source>
</evidence>
<evidence type="ECO:0000256" key="4">
    <source>
        <dbReference type="ARBA" id="ARBA00022692"/>
    </source>
</evidence>